<keyword evidence="2" id="KW-1185">Reference proteome</keyword>
<dbReference type="EMBL" id="AFWT01000005">
    <property type="protein sequence ID" value="EGV32759.1"/>
    <property type="molecule type" value="Genomic_DNA"/>
</dbReference>
<accession>G2DXW7</accession>
<dbReference type="PATRIC" id="fig|765913.3.peg.898"/>
<dbReference type="AlphaFoldDB" id="G2DXW7"/>
<sequence>MTSAVSFFERDFSGTLFPLKTNLLLVQKHSAEISDYIYQRVLNDAHPEDNFLSQQRVFATKPRGHLRRTAKLDPVAEYFLYDVVYRNRGIFRPEVSELRRSFGYRFVDGHHIPVHIAYARYKQELNACSTNYSHNIQFDIASYFNSMYHHDVAHWFSAKDNVAAVDSAALSQFCREINSGRSVDFMPHGIYPAKMIGNEFLKFVDLYGPLKSHKIVRFMDDFHLFDNDPDVLMRDFQTIQKLLGQVALNINPSKTAFDNSVGDVKETLSELRESLKEIITEYEEVPTASGVELEETDVEIENSLSPEQVDALLELLQNESLEESDADRILSFLRMHSDSLLEYLPTLFRRFPNLIKHIHSVCSEVGEKAALSEVILEYLKESEEFLEYQLFWIGAIVEDHLLGHGCYGDILLRLYELTPNFKIARAKVLEIPVQDFGFKEIRGEYLKTGQSDWLSWSSAVGSQNLKVDERNYVLSYFAKASPMNFLVSEGVKKSM</sequence>
<dbReference type="eggNOG" id="COG3344">
    <property type="taxonomic scope" value="Bacteria"/>
</dbReference>
<comment type="caution">
    <text evidence="1">The sequence shown here is derived from an EMBL/GenBank/DDBJ whole genome shotgun (WGS) entry which is preliminary data.</text>
</comment>
<dbReference type="OrthoDB" id="8068221at2"/>
<dbReference type="NCBIfam" id="NF041750">
    <property type="entry name" value="Drt5"/>
    <property type="match status" value="1"/>
</dbReference>
<dbReference type="STRING" id="765913.ThidrDRAFT_0879"/>
<evidence type="ECO:0000313" key="2">
    <source>
        <dbReference type="Proteomes" id="UP000004200"/>
    </source>
</evidence>
<organism evidence="1 2">
    <name type="scientific">Thiorhodococcus drewsii AZ1</name>
    <dbReference type="NCBI Taxonomy" id="765913"/>
    <lineage>
        <taxon>Bacteria</taxon>
        <taxon>Pseudomonadati</taxon>
        <taxon>Pseudomonadota</taxon>
        <taxon>Gammaproteobacteria</taxon>
        <taxon>Chromatiales</taxon>
        <taxon>Chromatiaceae</taxon>
        <taxon>Thiorhodococcus</taxon>
    </lineage>
</organism>
<gene>
    <name evidence="1" type="ORF">ThidrDRAFT_0879</name>
</gene>
<name>G2DXW7_9GAMM</name>
<protein>
    <recommendedName>
        <fullName evidence="3">Reverse transcriptase domain-containing protein</fullName>
    </recommendedName>
</protein>
<proteinExistence type="predicted"/>
<evidence type="ECO:0008006" key="3">
    <source>
        <dbReference type="Google" id="ProtNLM"/>
    </source>
</evidence>
<dbReference type="Proteomes" id="UP000004200">
    <property type="component" value="Unassembled WGS sequence"/>
</dbReference>
<dbReference type="RefSeq" id="WP_007039594.1">
    <property type="nucleotide sequence ID" value="NZ_AFWT01000005.1"/>
</dbReference>
<evidence type="ECO:0000313" key="1">
    <source>
        <dbReference type="EMBL" id="EGV32759.1"/>
    </source>
</evidence>
<reference evidence="1 2" key="1">
    <citation type="submission" date="2011-06" db="EMBL/GenBank/DDBJ databases">
        <title>The draft genome of Thiorhodococcus drewsii AZ1.</title>
        <authorList>
            <consortium name="US DOE Joint Genome Institute (JGI-PGF)"/>
            <person name="Lucas S."/>
            <person name="Han J."/>
            <person name="Lapidus A."/>
            <person name="Cheng J.-F."/>
            <person name="Goodwin L."/>
            <person name="Pitluck S."/>
            <person name="Peters L."/>
            <person name="Land M.L."/>
            <person name="Hauser L."/>
            <person name="Vogl K."/>
            <person name="Liu Z."/>
            <person name="Imhoff J."/>
            <person name="Thiel V."/>
            <person name="Frigaard N.-U."/>
            <person name="Bryant D.A."/>
            <person name="Woyke T.J."/>
        </authorList>
    </citation>
    <scope>NUCLEOTIDE SEQUENCE [LARGE SCALE GENOMIC DNA]</scope>
    <source>
        <strain evidence="1 2">AZ1</strain>
    </source>
</reference>